<proteinExistence type="predicted"/>
<dbReference type="Pfam" id="PF20391">
    <property type="entry name" value="DUF6686"/>
    <property type="match status" value="1"/>
</dbReference>
<accession>A0A437MUY5</accession>
<gene>
    <name evidence="1" type="ORF">EOD41_05775</name>
</gene>
<comment type="caution">
    <text evidence="1">The sequence shown here is derived from an EMBL/GenBank/DDBJ whole genome shotgun (WGS) entry which is preliminary data.</text>
</comment>
<organism evidence="1 2">
    <name type="scientific">Mucilaginibacter limnophilus</name>
    <dbReference type="NCBI Taxonomy" id="1932778"/>
    <lineage>
        <taxon>Bacteria</taxon>
        <taxon>Pseudomonadati</taxon>
        <taxon>Bacteroidota</taxon>
        <taxon>Sphingobacteriia</taxon>
        <taxon>Sphingobacteriales</taxon>
        <taxon>Sphingobacteriaceae</taxon>
        <taxon>Mucilaginibacter</taxon>
    </lineage>
</organism>
<protein>
    <submittedName>
        <fullName evidence="1">Uncharacterized protein</fullName>
    </submittedName>
</protein>
<sequence length="106" mass="12616">MCESTILSTKAATVISFCKCCNTLYIWHNNIMLSFTAEQFKSFKKYSEDLDLEDMLHDFPDMCERIILRTPHRDISFTFTLGEWYYFKEAMDEALYMLEIYSMIEG</sequence>
<name>A0A437MUY5_9SPHI</name>
<dbReference type="OrthoDB" id="981414at2"/>
<dbReference type="InterPro" id="IPR046508">
    <property type="entry name" value="DUF6686"/>
</dbReference>
<dbReference type="AlphaFoldDB" id="A0A437MUY5"/>
<dbReference type="EMBL" id="SACK01000002">
    <property type="protein sequence ID" value="RVU01472.1"/>
    <property type="molecule type" value="Genomic_DNA"/>
</dbReference>
<dbReference type="RefSeq" id="WP_127703846.1">
    <property type="nucleotide sequence ID" value="NZ_SACK01000002.1"/>
</dbReference>
<evidence type="ECO:0000313" key="1">
    <source>
        <dbReference type="EMBL" id="RVU01472.1"/>
    </source>
</evidence>
<dbReference type="Proteomes" id="UP000282759">
    <property type="component" value="Unassembled WGS sequence"/>
</dbReference>
<reference evidence="1 2" key="1">
    <citation type="submission" date="2019-01" db="EMBL/GenBank/DDBJ databases">
        <authorList>
            <person name="Chen W.-M."/>
        </authorList>
    </citation>
    <scope>NUCLEOTIDE SEQUENCE [LARGE SCALE GENOMIC DNA]</scope>
    <source>
        <strain evidence="1 2">YBJ-36</strain>
    </source>
</reference>
<evidence type="ECO:0000313" key="2">
    <source>
        <dbReference type="Proteomes" id="UP000282759"/>
    </source>
</evidence>
<keyword evidence="2" id="KW-1185">Reference proteome</keyword>